<organism evidence="2 3">
    <name type="scientific">Portunus trituberculatus</name>
    <name type="common">Swimming crab</name>
    <name type="synonym">Neptunus trituberculatus</name>
    <dbReference type="NCBI Taxonomy" id="210409"/>
    <lineage>
        <taxon>Eukaryota</taxon>
        <taxon>Metazoa</taxon>
        <taxon>Ecdysozoa</taxon>
        <taxon>Arthropoda</taxon>
        <taxon>Crustacea</taxon>
        <taxon>Multicrustacea</taxon>
        <taxon>Malacostraca</taxon>
        <taxon>Eumalacostraca</taxon>
        <taxon>Eucarida</taxon>
        <taxon>Decapoda</taxon>
        <taxon>Pleocyemata</taxon>
        <taxon>Brachyura</taxon>
        <taxon>Eubrachyura</taxon>
        <taxon>Portunoidea</taxon>
        <taxon>Portunidae</taxon>
        <taxon>Portuninae</taxon>
        <taxon>Portunus</taxon>
    </lineage>
</organism>
<feature type="transmembrane region" description="Helical" evidence="1">
    <location>
        <begin position="48"/>
        <end position="66"/>
    </location>
</feature>
<proteinExistence type="predicted"/>
<keyword evidence="1" id="KW-0472">Membrane</keyword>
<dbReference type="EMBL" id="VSRR010000016">
    <property type="protein sequence ID" value="MPC08070.1"/>
    <property type="molecule type" value="Genomic_DNA"/>
</dbReference>
<evidence type="ECO:0000313" key="3">
    <source>
        <dbReference type="Proteomes" id="UP000324222"/>
    </source>
</evidence>
<sequence length="163" mass="18875">MLINDDLMKMEAYFTCVLAVLRTVAVWSTTRRKVKLWTSKMKPESLCLHRFILVIVAVPFIVHPSTQVRRNKRRLAVTPDTAGTGQVMDQATQSMLVFISNLLLTPSEFVRPYLLKSNLSHGIISLAFYIIFFTHFFLQPLVFVYFKLHHWQCVLQALKSCLQ</sequence>
<gene>
    <name evidence="2" type="ORF">E2C01_000643</name>
</gene>
<dbReference type="Proteomes" id="UP000324222">
    <property type="component" value="Unassembled WGS sequence"/>
</dbReference>
<dbReference type="AlphaFoldDB" id="A0A5B7CFM5"/>
<evidence type="ECO:0000256" key="1">
    <source>
        <dbReference type="SAM" id="Phobius"/>
    </source>
</evidence>
<name>A0A5B7CFM5_PORTR</name>
<keyword evidence="1" id="KW-1133">Transmembrane helix</keyword>
<keyword evidence="3" id="KW-1185">Reference proteome</keyword>
<accession>A0A5B7CFM5</accession>
<reference evidence="2 3" key="1">
    <citation type="submission" date="2019-05" db="EMBL/GenBank/DDBJ databases">
        <title>Another draft genome of Portunus trituberculatus and its Hox gene families provides insights of decapod evolution.</title>
        <authorList>
            <person name="Jeong J.-H."/>
            <person name="Song I."/>
            <person name="Kim S."/>
            <person name="Choi T."/>
            <person name="Kim D."/>
            <person name="Ryu S."/>
            <person name="Kim W."/>
        </authorList>
    </citation>
    <scope>NUCLEOTIDE SEQUENCE [LARGE SCALE GENOMIC DNA]</scope>
    <source>
        <tissue evidence="2">Muscle</tissue>
    </source>
</reference>
<feature type="transmembrane region" description="Helical" evidence="1">
    <location>
        <begin position="126"/>
        <end position="146"/>
    </location>
</feature>
<feature type="transmembrane region" description="Helical" evidence="1">
    <location>
        <begin position="12"/>
        <end position="28"/>
    </location>
</feature>
<evidence type="ECO:0000313" key="2">
    <source>
        <dbReference type="EMBL" id="MPC08070.1"/>
    </source>
</evidence>
<protein>
    <submittedName>
        <fullName evidence="2">Uncharacterized protein</fullName>
    </submittedName>
</protein>
<comment type="caution">
    <text evidence="2">The sequence shown here is derived from an EMBL/GenBank/DDBJ whole genome shotgun (WGS) entry which is preliminary data.</text>
</comment>
<keyword evidence="1" id="KW-0812">Transmembrane</keyword>